<dbReference type="EMBL" id="NHYE01000020">
    <property type="protein sequence ID" value="PPR07727.1"/>
    <property type="molecule type" value="Genomic_DNA"/>
</dbReference>
<dbReference type="AlphaFoldDB" id="A0A409YXJ3"/>
<proteinExistence type="predicted"/>
<keyword evidence="3" id="KW-1185">Reference proteome</keyword>
<comment type="caution">
    <text evidence="2">The sequence shown here is derived from an EMBL/GenBank/DDBJ whole genome shotgun (WGS) entry which is preliminary data.</text>
</comment>
<dbReference type="InParanoid" id="A0A409YXJ3"/>
<protein>
    <submittedName>
        <fullName evidence="2">Uncharacterized protein</fullName>
    </submittedName>
</protein>
<dbReference type="Proteomes" id="UP000284706">
    <property type="component" value="Unassembled WGS sequence"/>
</dbReference>
<evidence type="ECO:0000313" key="3">
    <source>
        <dbReference type="Proteomes" id="UP000284706"/>
    </source>
</evidence>
<reference evidence="2 3" key="1">
    <citation type="journal article" date="2018" name="Evol. Lett.">
        <title>Horizontal gene cluster transfer increased hallucinogenic mushroom diversity.</title>
        <authorList>
            <person name="Reynolds H.T."/>
            <person name="Vijayakumar V."/>
            <person name="Gluck-Thaler E."/>
            <person name="Korotkin H.B."/>
            <person name="Matheny P.B."/>
            <person name="Slot J.C."/>
        </authorList>
    </citation>
    <scope>NUCLEOTIDE SEQUENCE [LARGE SCALE GENOMIC DNA]</scope>
    <source>
        <strain evidence="2 3">SRW20</strain>
    </source>
</reference>
<gene>
    <name evidence="2" type="ORF">CVT26_003720</name>
</gene>
<feature type="region of interest" description="Disordered" evidence="1">
    <location>
        <begin position="41"/>
        <end position="72"/>
    </location>
</feature>
<feature type="compositionally biased region" description="Basic residues" evidence="1">
    <location>
        <begin position="48"/>
        <end position="57"/>
    </location>
</feature>
<name>A0A409YXJ3_9AGAR</name>
<dbReference type="OrthoDB" id="3122350at2759"/>
<evidence type="ECO:0000256" key="1">
    <source>
        <dbReference type="SAM" id="MobiDB-lite"/>
    </source>
</evidence>
<accession>A0A409YXJ3</accession>
<organism evidence="2 3">
    <name type="scientific">Gymnopilus dilepis</name>
    <dbReference type="NCBI Taxonomy" id="231916"/>
    <lineage>
        <taxon>Eukaryota</taxon>
        <taxon>Fungi</taxon>
        <taxon>Dikarya</taxon>
        <taxon>Basidiomycota</taxon>
        <taxon>Agaricomycotina</taxon>
        <taxon>Agaricomycetes</taxon>
        <taxon>Agaricomycetidae</taxon>
        <taxon>Agaricales</taxon>
        <taxon>Agaricineae</taxon>
        <taxon>Hymenogastraceae</taxon>
        <taxon>Gymnopilus</taxon>
    </lineage>
</organism>
<evidence type="ECO:0000313" key="2">
    <source>
        <dbReference type="EMBL" id="PPR07727.1"/>
    </source>
</evidence>
<sequence>MPSALWFEPCESLSMEEDPLSREKRLKRKREHYRVVVPSNAPVEREKARKRALRRKAKSEEEERLQKERRRYHDARYREEHRETLRLKAIQYRLANKRRKAIEADEDKYQKLMSLDFDDAIELSTVKQDSRPGLVK</sequence>